<organism evidence="3 5">
    <name type="scientific">Proteus mirabilis</name>
    <dbReference type="NCBI Taxonomy" id="584"/>
    <lineage>
        <taxon>Bacteria</taxon>
        <taxon>Pseudomonadati</taxon>
        <taxon>Pseudomonadota</taxon>
        <taxon>Gammaproteobacteria</taxon>
        <taxon>Enterobacterales</taxon>
        <taxon>Morganellaceae</taxon>
        <taxon>Proteus</taxon>
    </lineage>
</organism>
<reference evidence="3" key="2">
    <citation type="submission" date="2023-06" db="EMBL/GenBank/DDBJ databases">
        <authorList>
            <consortium name="Clinical and Environmental Microbiology Branch: Whole genome sequencing antimicrobial resistance pathogens in the healthcare setting"/>
        </authorList>
    </citation>
    <scope>NUCLEOTIDE SEQUENCE</scope>
    <source>
        <strain evidence="3">Microbial</strain>
    </source>
</reference>
<dbReference type="Proteomes" id="UP001171165">
    <property type="component" value="Unassembled WGS sequence"/>
</dbReference>
<dbReference type="AlphaFoldDB" id="A0A1Z1SXD2"/>
<sequence length="122" mass="13959">MVMGMGLEIYDEKGRLIIGEDTIIPRHLGQFDLPLSQYGSLTIPEISLGGEVVCHFWLRYRSRWSGEFHVDKPNERTEYSISGNTLNYRVDYNIYRWENNGSGGGQTQANDSFSSHVVVWVV</sequence>
<evidence type="ECO:0000313" key="5">
    <source>
        <dbReference type="Proteomes" id="UP001171165"/>
    </source>
</evidence>
<dbReference type="EMBL" id="ABKSPD020000029">
    <property type="protein sequence ID" value="EKW9778244.1"/>
    <property type="molecule type" value="Genomic_DNA"/>
</dbReference>
<evidence type="ECO:0000313" key="4">
    <source>
        <dbReference type="Proteomes" id="UP000195540"/>
    </source>
</evidence>
<dbReference type="EMBL" id="CP021694">
    <property type="protein sequence ID" value="ARX34772.1"/>
    <property type="molecule type" value="Genomic_DNA"/>
</dbReference>
<dbReference type="OrthoDB" id="6444685at2"/>
<accession>A0A1Z1SXD2</accession>
<proteinExistence type="predicted"/>
<evidence type="ECO:0000313" key="3">
    <source>
        <dbReference type="EMBL" id="EKW9778244.1"/>
    </source>
</evidence>
<dbReference type="RefSeq" id="WP_004245936.1">
    <property type="nucleotide sequence ID" value="NZ_CAXOMM010000057.1"/>
</dbReference>
<evidence type="ECO:0000313" key="1">
    <source>
        <dbReference type="EMBL" id="ARX34772.1"/>
    </source>
</evidence>
<dbReference type="Proteomes" id="UP000195540">
    <property type="component" value="Chromosome"/>
</dbReference>
<dbReference type="EMBL" id="CP021694">
    <property type="protein sequence ID" value="ARX35657.1"/>
    <property type="molecule type" value="Genomic_DNA"/>
</dbReference>
<protein>
    <submittedName>
        <fullName evidence="3">Uncharacterized protein</fullName>
    </submittedName>
</protein>
<evidence type="ECO:0000313" key="2">
    <source>
        <dbReference type="EMBL" id="ARX35657.1"/>
    </source>
</evidence>
<name>A0A1Z1SXD2_PROMI</name>
<gene>
    <name evidence="1" type="ORF">AM402_11690</name>
    <name evidence="2" type="ORF">AM402_16340</name>
    <name evidence="3" type="ORF">PW210_004133</name>
</gene>
<reference evidence="1 4" key="1">
    <citation type="submission" date="2017-05" db="EMBL/GenBank/DDBJ databases">
        <title>Whole genome sequencing of Proteus mirabilis AR_0155.</title>
        <authorList>
            <person name="Conlan S."/>
            <person name="Thomas P.J."/>
            <person name="Mullikin J."/>
            <person name="Frank K.M."/>
            <person name="Segre J.A."/>
        </authorList>
    </citation>
    <scope>NUCLEOTIDE SEQUENCE [LARGE SCALE GENOMIC DNA]</scope>
    <source>
        <strain evidence="1 4">AR_0155</strain>
    </source>
</reference>